<comment type="caution">
    <text evidence="5">The sequence shown here is derived from an EMBL/GenBank/DDBJ whole genome shotgun (WGS) entry which is preliminary data.</text>
</comment>
<feature type="domain" description="Glycosyl hydrolases family 2 sugar binding" evidence="4">
    <location>
        <begin position="128"/>
        <end position="306"/>
    </location>
</feature>
<reference evidence="5" key="1">
    <citation type="submission" date="2020-10" db="EMBL/GenBank/DDBJ databases">
        <title>Sequencing the genomes of 1000 actinobacteria strains.</title>
        <authorList>
            <person name="Klenk H.-P."/>
        </authorList>
    </citation>
    <scope>NUCLEOTIDE SEQUENCE</scope>
    <source>
        <strain evidence="5">DSM 45354</strain>
    </source>
</reference>
<dbReference type="EMBL" id="JADBEM010000001">
    <property type="protein sequence ID" value="MBE1612517.1"/>
    <property type="molecule type" value="Genomic_DNA"/>
</dbReference>
<dbReference type="GO" id="GO:0005975">
    <property type="term" value="P:carbohydrate metabolic process"/>
    <property type="evidence" value="ECO:0007669"/>
    <property type="project" value="InterPro"/>
</dbReference>
<dbReference type="InterPro" id="IPR051913">
    <property type="entry name" value="GH2_Domain-Containing"/>
</dbReference>
<gene>
    <name evidence="5" type="ORF">HEB94_009365</name>
</gene>
<evidence type="ECO:0000313" key="5">
    <source>
        <dbReference type="EMBL" id="MBE1612517.1"/>
    </source>
</evidence>
<evidence type="ECO:0000313" key="6">
    <source>
        <dbReference type="Proteomes" id="UP000638648"/>
    </source>
</evidence>
<dbReference type="AlphaFoldDB" id="A0A927N6E7"/>
<feature type="domain" description="Glycoside hydrolase family 2 catalytic" evidence="3">
    <location>
        <begin position="414"/>
        <end position="677"/>
    </location>
</feature>
<dbReference type="Gene3D" id="3.20.20.80">
    <property type="entry name" value="Glycosidases"/>
    <property type="match status" value="1"/>
</dbReference>
<protein>
    <submittedName>
        <fullName evidence="5">Beta-glucuronidase</fullName>
        <ecNumber evidence="5">3.2.1.31</ecNumber>
    </submittedName>
</protein>
<comment type="similarity">
    <text evidence="1">Belongs to the glycosyl hydrolase 2 family.</text>
</comment>
<feature type="compositionally biased region" description="Basic and acidic residues" evidence="2">
    <location>
        <begin position="82"/>
        <end position="91"/>
    </location>
</feature>
<keyword evidence="6" id="KW-1185">Reference proteome</keyword>
<evidence type="ECO:0000256" key="2">
    <source>
        <dbReference type="SAM" id="MobiDB-lite"/>
    </source>
</evidence>
<dbReference type="PRINTS" id="PR00132">
    <property type="entry name" value="GLHYDRLASE2"/>
</dbReference>
<dbReference type="RefSeq" id="WP_192755550.1">
    <property type="nucleotide sequence ID" value="NZ_BAABJL010000194.1"/>
</dbReference>
<evidence type="ECO:0000259" key="3">
    <source>
        <dbReference type="Pfam" id="PF02836"/>
    </source>
</evidence>
<dbReference type="InterPro" id="IPR006104">
    <property type="entry name" value="Glyco_hydro_2_N"/>
</dbReference>
<keyword evidence="5" id="KW-0326">Glycosidase</keyword>
<organism evidence="5 6">
    <name type="scientific">Actinopolymorpha pittospori</name>
    <dbReference type="NCBI Taxonomy" id="648752"/>
    <lineage>
        <taxon>Bacteria</taxon>
        <taxon>Bacillati</taxon>
        <taxon>Actinomycetota</taxon>
        <taxon>Actinomycetes</taxon>
        <taxon>Propionibacteriales</taxon>
        <taxon>Actinopolymorphaceae</taxon>
        <taxon>Actinopolymorpha</taxon>
    </lineage>
</organism>
<sequence>MRSGRSTPSTDSARPRPGSARRVTRRVRGAAVAAVLALAPAALGTPALRAPALASQSPVPASPRPADLGAPDPTADQAAVVRDPHGPREPSDTQVRNVDGTNVVFSYGEVTPAFDGWSRHEPTRHYLSLDRPWRFRYDPADQGGTEGWQRPSLDDSGWDTIAVPSSWDLHDNDGWAGYDGADFGKGGALRDGYAWYRTTVDVPASWRDTHVRLAFLAASYSADVWVDGRWVGKHEGGNTAFALPVRDALRPGERATIAVRVYRRASYTNYDGSGEQVADDHALPPGVVDYWPYAGLTRSVWLEAVPATTVAKVLLDTRDATLDARVVVENHSRQDFHGFVRVDPGRGSNGRPMRVRVDVPAGGVAVPRTTIPIPHAPRWSVERPKVLTARATLVGLDDGPALDTLTATYGVRDIAVDGSRLELDGRPLFLKGVNWHEETDRGGRSMTKAEYDHELANATELGANLLRNAVYNRHPYAYDWADRNGVLLMDEWDTMWVGTVSQQLQAESYGLSRALALATAWNNHNHPSVILWGLQNESTIDPDGAPVYRAWLTQMKDAVKAVDLSDRPVTWASSSSWDPAFDLADVVGFNEYFGYFYGTNEDLGPTLDAVHRNHPDKPILITENGTWSLPGQHGPPTEAGTEEWQAANFRAHWDQVTARPWVAGYTFWLLKDYKQRAGYNEEYNALSTMGMLAWDGQTRRLVFDAFRDARPPR</sequence>
<feature type="region of interest" description="Disordered" evidence="2">
    <location>
        <begin position="54"/>
        <end position="99"/>
    </location>
</feature>
<dbReference type="Proteomes" id="UP000638648">
    <property type="component" value="Unassembled WGS sequence"/>
</dbReference>
<dbReference type="PANTHER" id="PTHR42732:SF1">
    <property type="entry name" value="BETA-MANNOSIDASE"/>
    <property type="match status" value="1"/>
</dbReference>
<keyword evidence="5" id="KW-0378">Hydrolase</keyword>
<dbReference type="InterPro" id="IPR006101">
    <property type="entry name" value="Glyco_hydro_2"/>
</dbReference>
<dbReference type="SUPFAM" id="SSF51445">
    <property type="entry name" value="(Trans)glycosidases"/>
    <property type="match status" value="1"/>
</dbReference>
<dbReference type="InterPro" id="IPR017853">
    <property type="entry name" value="GH"/>
</dbReference>
<proteinExistence type="inferred from homology"/>
<dbReference type="Gene3D" id="2.60.120.260">
    <property type="entry name" value="Galactose-binding domain-like"/>
    <property type="match status" value="1"/>
</dbReference>
<dbReference type="InterPro" id="IPR008979">
    <property type="entry name" value="Galactose-bd-like_sf"/>
</dbReference>
<feature type="compositionally biased region" description="Polar residues" evidence="2">
    <location>
        <begin position="1"/>
        <end position="12"/>
    </location>
</feature>
<dbReference type="Pfam" id="PF02837">
    <property type="entry name" value="Glyco_hydro_2_N"/>
    <property type="match status" value="1"/>
</dbReference>
<dbReference type="GO" id="GO:0004566">
    <property type="term" value="F:beta-glucuronidase activity"/>
    <property type="evidence" value="ECO:0007669"/>
    <property type="project" value="UniProtKB-EC"/>
</dbReference>
<feature type="region of interest" description="Disordered" evidence="2">
    <location>
        <begin position="1"/>
        <end position="27"/>
    </location>
</feature>
<dbReference type="SUPFAM" id="SSF49785">
    <property type="entry name" value="Galactose-binding domain-like"/>
    <property type="match status" value="1"/>
</dbReference>
<evidence type="ECO:0000256" key="1">
    <source>
        <dbReference type="ARBA" id="ARBA00007401"/>
    </source>
</evidence>
<dbReference type="InterPro" id="IPR006103">
    <property type="entry name" value="Glyco_hydro_2_cat"/>
</dbReference>
<dbReference type="Pfam" id="PF02836">
    <property type="entry name" value="Glyco_hydro_2_C"/>
    <property type="match status" value="1"/>
</dbReference>
<dbReference type="PANTHER" id="PTHR42732">
    <property type="entry name" value="BETA-GALACTOSIDASE"/>
    <property type="match status" value="1"/>
</dbReference>
<dbReference type="EC" id="3.2.1.31" evidence="5"/>
<evidence type="ECO:0000259" key="4">
    <source>
        <dbReference type="Pfam" id="PF02837"/>
    </source>
</evidence>
<accession>A0A927N6E7</accession>
<name>A0A927N6E7_9ACTN</name>